<accession>A0A9P8Q0X1</accession>
<name>A0A9P8Q0X1_WICPI</name>
<evidence type="ECO:0000313" key="1">
    <source>
        <dbReference type="EMBL" id="KAH3681986.1"/>
    </source>
</evidence>
<protein>
    <submittedName>
        <fullName evidence="1">Uncharacterized protein</fullName>
    </submittedName>
</protein>
<gene>
    <name evidence="1" type="ORF">WICPIJ_007057</name>
</gene>
<comment type="caution">
    <text evidence="1">The sequence shown here is derived from an EMBL/GenBank/DDBJ whole genome shotgun (WGS) entry which is preliminary data.</text>
</comment>
<dbReference type="Proteomes" id="UP000774326">
    <property type="component" value="Unassembled WGS sequence"/>
</dbReference>
<evidence type="ECO:0000313" key="2">
    <source>
        <dbReference type="Proteomes" id="UP000774326"/>
    </source>
</evidence>
<organism evidence="1 2">
    <name type="scientific">Wickerhamomyces pijperi</name>
    <name type="common">Yeast</name>
    <name type="synonym">Pichia pijperi</name>
    <dbReference type="NCBI Taxonomy" id="599730"/>
    <lineage>
        <taxon>Eukaryota</taxon>
        <taxon>Fungi</taxon>
        <taxon>Dikarya</taxon>
        <taxon>Ascomycota</taxon>
        <taxon>Saccharomycotina</taxon>
        <taxon>Saccharomycetes</taxon>
        <taxon>Phaffomycetales</taxon>
        <taxon>Wickerhamomycetaceae</taxon>
        <taxon>Wickerhamomyces</taxon>
    </lineage>
</organism>
<proteinExistence type="predicted"/>
<keyword evidence="2" id="KW-1185">Reference proteome</keyword>
<sequence>MTSNNTIELANPASSVIDSMISSSVSCLAATSGTADICGWLPWELSSSSDSSISIGSDSLPVFKISRSESSSSEFNWSSAWGFPFPKDWLIAYSNCCSSVSELRSTGALPWSTTGLTFDGSKENLSRNSFTCLIQASGLGTSSPLHCLTLSPVIGSKMAMCGNEVTGKGLNAPPTPPNTPGNTSPTNLSVVDSIGALKPWSSALLLYVSFCNLSANLASSSMSICAISSSVKPLPLPPVDEVAFCPNDAPCSKNKEMAVSKLSPDISRKFEAICESVDPVIARNVSIFSDMVF</sequence>
<reference evidence="1" key="1">
    <citation type="journal article" date="2021" name="Open Biol.">
        <title>Shared evolutionary footprints suggest mitochondrial oxidative damage underlies multiple complex I losses in fungi.</title>
        <authorList>
            <person name="Schikora-Tamarit M.A."/>
            <person name="Marcet-Houben M."/>
            <person name="Nosek J."/>
            <person name="Gabaldon T."/>
        </authorList>
    </citation>
    <scope>NUCLEOTIDE SEQUENCE</scope>
    <source>
        <strain evidence="1">CBS2887</strain>
    </source>
</reference>
<dbReference type="AlphaFoldDB" id="A0A9P8Q0X1"/>
<dbReference type="EMBL" id="JAEUBG010004113">
    <property type="protein sequence ID" value="KAH3681986.1"/>
    <property type="molecule type" value="Genomic_DNA"/>
</dbReference>
<reference evidence="1" key="2">
    <citation type="submission" date="2021-01" db="EMBL/GenBank/DDBJ databases">
        <authorList>
            <person name="Schikora-Tamarit M.A."/>
        </authorList>
    </citation>
    <scope>NUCLEOTIDE SEQUENCE</scope>
    <source>
        <strain evidence="1">CBS2887</strain>
    </source>
</reference>